<evidence type="ECO:0000256" key="1">
    <source>
        <dbReference type="SAM" id="MobiDB-lite"/>
    </source>
</evidence>
<feature type="compositionally biased region" description="Low complexity" evidence="1">
    <location>
        <begin position="228"/>
        <end position="244"/>
    </location>
</feature>
<dbReference type="OrthoDB" id="6188167at2"/>
<name>A0A369AIN0_9BURK</name>
<keyword evidence="3" id="KW-1185">Reference proteome</keyword>
<dbReference type="Pfam" id="PF07793">
    <property type="entry name" value="DUF1631"/>
    <property type="match status" value="1"/>
</dbReference>
<protein>
    <submittedName>
        <fullName evidence="2">Uncharacterized protein DUF1631</fullName>
    </submittedName>
</protein>
<dbReference type="RefSeq" id="WP_114483547.1">
    <property type="nucleotide sequence ID" value="NZ_QPJU01000006.1"/>
</dbReference>
<evidence type="ECO:0000313" key="3">
    <source>
        <dbReference type="Proteomes" id="UP000252174"/>
    </source>
</evidence>
<dbReference type="InterPro" id="IPR012434">
    <property type="entry name" value="DUF1631"/>
</dbReference>
<dbReference type="AlphaFoldDB" id="A0A369AIN0"/>
<gene>
    <name evidence="2" type="ORF">DFR45_10698</name>
</gene>
<dbReference type="Proteomes" id="UP000252174">
    <property type="component" value="Unassembled WGS sequence"/>
</dbReference>
<feature type="compositionally biased region" description="Low complexity" evidence="1">
    <location>
        <begin position="263"/>
        <end position="273"/>
    </location>
</feature>
<feature type="region of interest" description="Disordered" evidence="1">
    <location>
        <begin position="216"/>
        <end position="282"/>
    </location>
</feature>
<proteinExistence type="predicted"/>
<accession>A0A369AIN0</accession>
<reference evidence="2 3" key="1">
    <citation type="submission" date="2018-07" db="EMBL/GenBank/DDBJ databases">
        <title>Genomic Encyclopedia of Type Strains, Phase IV (KMG-IV): sequencing the most valuable type-strain genomes for metagenomic binning, comparative biology and taxonomic classification.</title>
        <authorList>
            <person name="Goeker M."/>
        </authorList>
    </citation>
    <scope>NUCLEOTIDE SEQUENCE [LARGE SCALE GENOMIC DNA]</scope>
    <source>
        <strain evidence="2 3">DSM 100911</strain>
    </source>
</reference>
<dbReference type="EMBL" id="QPJU01000006">
    <property type="protein sequence ID" value="RCX09210.1"/>
    <property type="molecule type" value="Genomic_DNA"/>
</dbReference>
<comment type="caution">
    <text evidence="2">The sequence shown here is derived from an EMBL/GenBank/DDBJ whole genome shotgun (WGS) entry which is preliminary data.</text>
</comment>
<evidence type="ECO:0000313" key="2">
    <source>
        <dbReference type="EMBL" id="RCX09210.1"/>
    </source>
</evidence>
<organism evidence="2 3">
    <name type="scientific">Extensimonas vulgaris</name>
    <dbReference type="NCBI Taxonomy" id="1031594"/>
    <lineage>
        <taxon>Bacteria</taxon>
        <taxon>Pseudomonadati</taxon>
        <taxon>Pseudomonadota</taxon>
        <taxon>Betaproteobacteria</taxon>
        <taxon>Burkholderiales</taxon>
        <taxon>Comamonadaceae</taxon>
        <taxon>Extensimonas</taxon>
    </lineage>
</organism>
<sequence>MSAATSPDARRRLSWQARERFVQGLCTQLPALDKLLLDHLTERMAAPGTLREMQSRRDAWMLYQQRHERWMAYVEQALRQAASAAVAAKPAAASAPPRSFELLSDDVMENKITATRMATAVMEQVGLQFETVRQRTQTLEGDAPPAQDILRPESVCLVFVEQWTRADLLREQFQVVQEPLQRALANLLQKQYQAIIDWYTEQGITAQTDLRARVRRTPAASPAGHGVAVEQPAARAANAAQSPQPGMPAHGSKPDTFSPDMTPAGRAGFAPAPGLSPAGGETPWTWARARAQNIMGQLRRLLQQPATGLDLVHAPPASPALAQALAHPPTQAASFYVSISPTLLSADPVLAVRRSAEAARKQTDELKQKASTASEKAIIEIVALMFQAILAEERIPPNVRVWFARLQVPVLRVALAEPAFFNDLKHPARQLIDRMGGCVMGFDASTLSGSALEAEIRRVVQVIEQYPETGGRVFQLMLDEFEQFLAKFLTEKPSTARIVSVAQQVEQKETLAIQYTIELRSMLQDVPVRDEIRDFLFKTWAEVLALSAVRAGPQHADTLAFKRAAADLIWAASAKPQRSERAQVIKMLPGMLQHLRQGLTLLGITGAKQDAQIKVLTDTLAEAFLSKTQAIAQEHIDAFAQRLAHLEDFIDDAAFADMPLNADNVEMLLGIDAATLDVLADNDVQVSEAALAWVQALPLGAWFTLDHNGTQVAVQYVWQSARRQLHLFAATSGHGYLIQQRRLAAYAQAGLLAGLDDEGLSLRATRDALTKLDANPERLLG</sequence>